<dbReference type="EMBL" id="DVOC01000096">
    <property type="protein sequence ID" value="HIU91432.1"/>
    <property type="molecule type" value="Genomic_DNA"/>
</dbReference>
<protein>
    <recommendedName>
        <fullName evidence="4">Zinc ribbon domain-containing protein</fullName>
    </recommendedName>
</protein>
<dbReference type="AlphaFoldDB" id="A0A9D1MYB5"/>
<keyword evidence="1" id="KW-0472">Membrane</keyword>
<feature type="transmembrane region" description="Helical" evidence="1">
    <location>
        <begin position="12"/>
        <end position="35"/>
    </location>
</feature>
<keyword evidence="1" id="KW-1133">Transmembrane helix</keyword>
<evidence type="ECO:0000256" key="1">
    <source>
        <dbReference type="SAM" id="Phobius"/>
    </source>
</evidence>
<reference evidence="2" key="2">
    <citation type="journal article" date="2021" name="PeerJ">
        <title>Extensive microbial diversity within the chicken gut microbiome revealed by metagenomics and culture.</title>
        <authorList>
            <person name="Gilroy R."/>
            <person name="Ravi A."/>
            <person name="Getino M."/>
            <person name="Pursley I."/>
            <person name="Horton D.L."/>
            <person name="Alikhan N.F."/>
            <person name="Baker D."/>
            <person name="Gharbi K."/>
            <person name="Hall N."/>
            <person name="Watson M."/>
            <person name="Adriaenssens E.M."/>
            <person name="Foster-Nyarko E."/>
            <person name="Jarju S."/>
            <person name="Secka A."/>
            <person name="Antonio M."/>
            <person name="Oren A."/>
            <person name="Chaudhuri R.R."/>
            <person name="La Ragione R."/>
            <person name="Hildebrand F."/>
            <person name="Pallen M.J."/>
        </authorList>
    </citation>
    <scope>NUCLEOTIDE SEQUENCE</scope>
    <source>
        <strain evidence="2">ChiHjej12B11-7776</strain>
    </source>
</reference>
<evidence type="ECO:0000313" key="2">
    <source>
        <dbReference type="EMBL" id="HIU91432.1"/>
    </source>
</evidence>
<comment type="caution">
    <text evidence="2">The sequence shown here is derived from an EMBL/GenBank/DDBJ whole genome shotgun (WGS) entry which is preliminary data.</text>
</comment>
<dbReference type="Proteomes" id="UP000886852">
    <property type="component" value="Unassembled WGS sequence"/>
</dbReference>
<keyword evidence="1" id="KW-0812">Transmembrane</keyword>
<sequence length="181" mass="19875">MQQIDKEIRKRQILAFTLTFMFVFGIPAIIFGASYGGRAAEAAEAAGKEGGGTGWWILMAAGIVCTAVGFFGMPLAWVNYGETRGYRRIVAAVVNENLHTVQEIAVQLSLSEKEVRNKLDVCFQKGYFVGIKRNGDSLILNENRPMGKKEYSTQCPNCGAKFIYTADNAVCPYCGSPVQKQ</sequence>
<evidence type="ECO:0008006" key="4">
    <source>
        <dbReference type="Google" id="ProtNLM"/>
    </source>
</evidence>
<reference evidence="2" key="1">
    <citation type="submission" date="2020-10" db="EMBL/GenBank/DDBJ databases">
        <authorList>
            <person name="Gilroy R."/>
        </authorList>
    </citation>
    <scope>NUCLEOTIDE SEQUENCE</scope>
    <source>
        <strain evidence="2">ChiHjej12B11-7776</strain>
    </source>
</reference>
<proteinExistence type="predicted"/>
<name>A0A9D1MYB5_9BACT</name>
<accession>A0A9D1MYB5</accession>
<evidence type="ECO:0000313" key="3">
    <source>
        <dbReference type="Proteomes" id="UP000886852"/>
    </source>
</evidence>
<feature type="transmembrane region" description="Helical" evidence="1">
    <location>
        <begin position="55"/>
        <end position="78"/>
    </location>
</feature>
<organism evidence="2 3">
    <name type="scientific">Candidatus Fimimonas merdipullorum</name>
    <dbReference type="NCBI Taxonomy" id="2840822"/>
    <lineage>
        <taxon>Bacteria</taxon>
        <taxon>Pseudomonadati</taxon>
        <taxon>Myxococcota</taxon>
        <taxon>Myxococcia</taxon>
        <taxon>Myxococcales</taxon>
        <taxon>Cystobacterineae</taxon>
        <taxon>Myxococcaceae</taxon>
        <taxon>Myxococcaceae incertae sedis</taxon>
        <taxon>Candidatus Fimimonas</taxon>
    </lineage>
</organism>
<gene>
    <name evidence="2" type="ORF">IAC72_05440</name>
</gene>